<protein>
    <submittedName>
        <fullName evidence="1">Uncharacterized protein</fullName>
    </submittedName>
</protein>
<name>A0A9D4EVH1_DREPO</name>
<keyword evidence="2" id="KW-1185">Reference proteome</keyword>
<evidence type="ECO:0000313" key="1">
    <source>
        <dbReference type="EMBL" id="KAH3785201.1"/>
    </source>
</evidence>
<sequence>MSHTEGNQTRQGVHILAATHVSPYPGAITVTNIIRKYISESDHLPHIRTTKQETRPPQTPEAQPKTILVPYPFTQSSAGHISCKRENRENTDSSSTFQEHFCTAETVLYVSHEVYLWVYQAFTNNIFIMQNLAPL</sequence>
<reference evidence="1" key="2">
    <citation type="submission" date="2020-11" db="EMBL/GenBank/DDBJ databases">
        <authorList>
            <person name="McCartney M.A."/>
            <person name="Auch B."/>
            <person name="Kono T."/>
            <person name="Mallez S."/>
            <person name="Becker A."/>
            <person name="Gohl D.M."/>
            <person name="Silverstein K.A.T."/>
            <person name="Koren S."/>
            <person name="Bechman K.B."/>
            <person name="Herman A."/>
            <person name="Abrahante J.E."/>
            <person name="Garbe J."/>
        </authorList>
    </citation>
    <scope>NUCLEOTIDE SEQUENCE</scope>
    <source>
        <strain evidence="1">Duluth1</strain>
        <tissue evidence="1">Whole animal</tissue>
    </source>
</reference>
<evidence type="ECO:0000313" key="2">
    <source>
        <dbReference type="Proteomes" id="UP000828390"/>
    </source>
</evidence>
<gene>
    <name evidence="1" type="ORF">DPMN_163286</name>
</gene>
<reference evidence="1" key="1">
    <citation type="journal article" date="2019" name="bioRxiv">
        <title>The Genome of the Zebra Mussel, Dreissena polymorpha: A Resource for Invasive Species Research.</title>
        <authorList>
            <person name="McCartney M.A."/>
            <person name="Auch B."/>
            <person name="Kono T."/>
            <person name="Mallez S."/>
            <person name="Zhang Y."/>
            <person name="Obille A."/>
            <person name="Becker A."/>
            <person name="Abrahante J.E."/>
            <person name="Garbe J."/>
            <person name="Badalamenti J.P."/>
            <person name="Herman A."/>
            <person name="Mangelson H."/>
            <person name="Liachko I."/>
            <person name="Sullivan S."/>
            <person name="Sone E.D."/>
            <person name="Koren S."/>
            <person name="Silverstein K.A.T."/>
            <person name="Beckman K.B."/>
            <person name="Gohl D.M."/>
        </authorList>
    </citation>
    <scope>NUCLEOTIDE SEQUENCE</scope>
    <source>
        <strain evidence="1">Duluth1</strain>
        <tissue evidence="1">Whole animal</tissue>
    </source>
</reference>
<comment type="caution">
    <text evidence="1">The sequence shown here is derived from an EMBL/GenBank/DDBJ whole genome shotgun (WGS) entry which is preliminary data.</text>
</comment>
<dbReference type="EMBL" id="JAIWYP010000008">
    <property type="protein sequence ID" value="KAH3785201.1"/>
    <property type="molecule type" value="Genomic_DNA"/>
</dbReference>
<dbReference type="Proteomes" id="UP000828390">
    <property type="component" value="Unassembled WGS sequence"/>
</dbReference>
<accession>A0A9D4EVH1</accession>
<proteinExistence type="predicted"/>
<dbReference type="AlphaFoldDB" id="A0A9D4EVH1"/>
<organism evidence="1 2">
    <name type="scientific">Dreissena polymorpha</name>
    <name type="common">Zebra mussel</name>
    <name type="synonym">Mytilus polymorpha</name>
    <dbReference type="NCBI Taxonomy" id="45954"/>
    <lineage>
        <taxon>Eukaryota</taxon>
        <taxon>Metazoa</taxon>
        <taxon>Spiralia</taxon>
        <taxon>Lophotrochozoa</taxon>
        <taxon>Mollusca</taxon>
        <taxon>Bivalvia</taxon>
        <taxon>Autobranchia</taxon>
        <taxon>Heteroconchia</taxon>
        <taxon>Euheterodonta</taxon>
        <taxon>Imparidentia</taxon>
        <taxon>Neoheterodontei</taxon>
        <taxon>Myida</taxon>
        <taxon>Dreissenoidea</taxon>
        <taxon>Dreissenidae</taxon>
        <taxon>Dreissena</taxon>
    </lineage>
</organism>